<protein>
    <submittedName>
        <fullName evidence="4">Integrase</fullName>
    </submittedName>
</protein>
<evidence type="ECO:0000313" key="4">
    <source>
        <dbReference type="EMBL" id="GEO08659.1"/>
    </source>
</evidence>
<dbReference type="InterPro" id="IPR011010">
    <property type="entry name" value="DNA_brk_join_enz"/>
</dbReference>
<keyword evidence="5" id="KW-1185">Reference proteome</keyword>
<evidence type="ECO:0000256" key="1">
    <source>
        <dbReference type="ARBA" id="ARBA00023125"/>
    </source>
</evidence>
<dbReference type="GO" id="GO:0006310">
    <property type="term" value="P:DNA recombination"/>
    <property type="evidence" value="ECO:0007669"/>
    <property type="project" value="UniProtKB-KW"/>
</dbReference>
<dbReference type="Gene3D" id="1.10.150.130">
    <property type="match status" value="1"/>
</dbReference>
<dbReference type="Gene3D" id="1.10.443.10">
    <property type="entry name" value="Intergrase catalytic core"/>
    <property type="match status" value="1"/>
</dbReference>
<dbReference type="AlphaFoldDB" id="A0A512B9N9"/>
<gene>
    <name evidence="4" type="ORF">SAE01_11550</name>
</gene>
<evidence type="ECO:0000313" key="5">
    <source>
        <dbReference type="Proteomes" id="UP000321513"/>
    </source>
</evidence>
<keyword evidence="1" id="KW-0238">DNA-binding</keyword>
<dbReference type="PROSITE" id="PS51898">
    <property type="entry name" value="TYR_RECOMBINASE"/>
    <property type="match status" value="1"/>
</dbReference>
<comment type="caution">
    <text evidence="4">The sequence shown here is derived from an EMBL/GenBank/DDBJ whole genome shotgun (WGS) entry which is preliminary data.</text>
</comment>
<dbReference type="InterPro" id="IPR035386">
    <property type="entry name" value="Arm-DNA-bind_5"/>
</dbReference>
<dbReference type="OrthoDB" id="1493636at2"/>
<feature type="domain" description="Tyr recombinase" evidence="3">
    <location>
        <begin position="246"/>
        <end position="431"/>
    </location>
</feature>
<evidence type="ECO:0000259" key="3">
    <source>
        <dbReference type="PROSITE" id="PS51898"/>
    </source>
</evidence>
<dbReference type="EMBL" id="BJYT01000002">
    <property type="protein sequence ID" value="GEO08659.1"/>
    <property type="molecule type" value="Genomic_DNA"/>
</dbReference>
<dbReference type="InterPro" id="IPR002104">
    <property type="entry name" value="Integrase_catalytic"/>
</dbReference>
<reference evidence="4 5" key="1">
    <citation type="submission" date="2019-07" db="EMBL/GenBank/DDBJ databases">
        <title>Whole genome shotgun sequence of Segetibacter aerophilus NBRC 106135.</title>
        <authorList>
            <person name="Hosoyama A."/>
            <person name="Uohara A."/>
            <person name="Ohji S."/>
            <person name="Ichikawa N."/>
        </authorList>
    </citation>
    <scope>NUCLEOTIDE SEQUENCE [LARGE SCALE GENOMIC DNA]</scope>
    <source>
        <strain evidence="4 5">NBRC 106135</strain>
    </source>
</reference>
<keyword evidence="2" id="KW-0233">DNA recombination</keyword>
<proteinExistence type="predicted"/>
<dbReference type="GO" id="GO:0015074">
    <property type="term" value="P:DNA integration"/>
    <property type="evidence" value="ECO:0007669"/>
    <property type="project" value="InterPro"/>
</dbReference>
<sequence>MLLPLKLICDPKKIRRDGSTLIYIQYCFSAERRTLLNTEISIPATFWNKKKLCISKDLPVVHGDATGLNEDLKRMYRIAEDIISYAIRNKIEDVGNFVKKIFHPHFNTHTLESLKAAIIVESFKQKEINKDLFFQIDEYIESKKRKVCKGMLGVYGQLKGRLRAFESFRKRPITFDCMDYNFYDDFIEFLTFHYEHKRRQEVHYGLKVNTIGQTIKQFRIFIKDRVRRKIIAPIDLTDFKISEEEADAIYLSHEEIGKIYRTDLSAHPYLAVYRDLFVLACLTGLRFSDLSILTPDDLRNDLLYKKQEKSEHWVVIPLRKEAKIIFSKQFKEKIPKLTNPEFNRHIKTIGKLAGINERIRFSYKKGNKNIEVVKPKYEWITSHTARRSFCTNEFLAGTPVKLVMKISGHKKEIHFYKYIRITPEEAAQKIKELWEERGGMEMFRTELNAV</sequence>
<accession>A0A512B9N9</accession>
<organism evidence="4 5">
    <name type="scientific">Segetibacter aerophilus</name>
    <dbReference type="NCBI Taxonomy" id="670293"/>
    <lineage>
        <taxon>Bacteria</taxon>
        <taxon>Pseudomonadati</taxon>
        <taxon>Bacteroidota</taxon>
        <taxon>Chitinophagia</taxon>
        <taxon>Chitinophagales</taxon>
        <taxon>Chitinophagaceae</taxon>
        <taxon>Segetibacter</taxon>
    </lineage>
</organism>
<dbReference type="InterPro" id="IPR010998">
    <property type="entry name" value="Integrase_recombinase_N"/>
</dbReference>
<dbReference type="SUPFAM" id="SSF56349">
    <property type="entry name" value="DNA breaking-rejoining enzymes"/>
    <property type="match status" value="1"/>
</dbReference>
<dbReference type="Pfam" id="PF13102">
    <property type="entry name" value="Phage_int_SAM_5"/>
    <property type="match status" value="1"/>
</dbReference>
<dbReference type="Pfam" id="PF00589">
    <property type="entry name" value="Phage_integrase"/>
    <property type="match status" value="1"/>
</dbReference>
<dbReference type="GO" id="GO:0003677">
    <property type="term" value="F:DNA binding"/>
    <property type="evidence" value="ECO:0007669"/>
    <property type="project" value="UniProtKB-KW"/>
</dbReference>
<dbReference type="RefSeq" id="WP_147202709.1">
    <property type="nucleotide sequence ID" value="NZ_BJYT01000002.1"/>
</dbReference>
<dbReference type="InterPro" id="IPR025269">
    <property type="entry name" value="SAM-like_dom"/>
</dbReference>
<dbReference type="InterPro" id="IPR013762">
    <property type="entry name" value="Integrase-like_cat_sf"/>
</dbReference>
<name>A0A512B9N9_9BACT</name>
<dbReference type="Pfam" id="PF17293">
    <property type="entry name" value="Arm-DNA-bind_5"/>
    <property type="match status" value="1"/>
</dbReference>
<evidence type="ECO:0000256" key="2">
    <source>
        <dbReference type="ARBA" id="ARBA00023172"/>
    </source>
</evidence>
<dbReference type="Proteomes" id="UP000321513">
    <property type="component" value="Unassembled WGS sequence"/>
</dbReference>